<feature type="transmembrane region" description="Helical" evidence="1">
    <location>
        <begin position="15"/>
        <end position="36"/>
    </location>
</feature>
<organism evidence="2 3">
    <name type="scientific">Haloferax volcanii</name>
    <name type="common">Halobacterium volcanii</name>
    <dbReference type="NCBI Taxonomy" id="2246"/>
    <lineage>
        <taxon>Archaea</taxon>
        <taxon>Methanobacteriati</taxon>
        <taxon>Methanobacteriota</taxon>
        <taxon>Stenosarchaea group</taxon>
        <taxon>Halobacteria</taxon>
        <taxon>Halobacteriales</taxon>
        <taxon>Haloferacaceae</taxon>
        <taxon>Haloferax</taxon>
    </lineage>
</organism>
<dbReference type="EMBL" id="JAERQU010000005">
    <property type="protein sequence ID" value="MBS8119037.1"/>
    <property type="molecule type" value="Genomic_DNA"/>
</dbReference>
<evidence type="ECO:0000313" key="3">
    <source>
        <dbReference type="Proteomes" id="UP000679371"/>
    </source>
</evidence>
<keyword evidence="1" id="KW-0472">Membrane</keyword>
<dbReference type="RefSeq" id="WP_213276660.1">
    <property type="nucleotide sequence ID" value="NZ_JAERQU010000005.1"/>
</dbReference>
<protein>
    <submittedName>
        <fullName evidence="2">Uncharacterized protein</fullName>
    </submittedName>
</protein>
<comment type="caution">
    <text evidence="2">The sequence shown here is derived from an EMBL/GenBank/DDBJ whole genome shotgun (WGS) entry which is preliminary data.</text>
</comment>
<keyword evidence="1" id="KW-0812">Transmembrane</keyword>
<keyword evidence="1" id="KW-1133">Transmembrane helix</keyword>
<evidence type="ECO:0000313" key="2">
    <source>
        <dbReference type="EMBL" id="MBS8119037.1"/>
    </source>
</evidence>
<gene>
    <name evidence="2" type="ORF">JK351_07665</name>
</gene>
<reference evidence="2" key="1">
    <citation type="journal article" date="2021" name="Nat. Microbiol.">
        <title>Cell division in the archaeon Haloferax volcanii relies on two FtsZ proteins with distinct functions in division ring assembly and constriction.</title>
        <authorList>
            <person name="Liao Y."/>
            <person name="Ithurbide S."/>
            <person name="Evenhuis C."/>
            <person name="Loewe J."/>
            <person name="Duggin I.G."/>
        </authorList>
    </citation>
    <scope>NUCLEOTIDE SEQUENCE</scope>
    <source>
        <strain evidence="2">H98</strain>
    </source>
</reference>
<dbReference type="AlphaFoldDB" id="A0A8T5BZH7"/>
<sequence length="53" mass="5486">MEGRPVTAPVVPADIAFLAVSVATTFSFVAGFLGGLNAGMSLYRPMVDTVLDL</sequence>
<dbReference type="Proteomes" id="UP000679371">
    <property type="component" value="Unassembled WGS sequence"/>
</dbReference>
<evidence type="ECO:0000256" key="1">
    <source>
        <dbReference type="SAM" id="Phobius"/>
    </source>
</evidence>
<accession>A0A8T5BZH7</accession>
<proteinExistence type="predicted"/>
<name>A0A8T5BZH7_HALVO</name>